<accession>A0A8H4PE42</accession>
<protein>
    <submittedName>
        <fullName evidence="1">F-box domain containing</fullName>
    </submittedName>
</protein>
<dbReference type="AlphaFoldDB" id="A0A8H4PE42"/>
<dbReference type="Proteomes" id="UP000554235">
    <property type="component" value="Unassembled WGS sequence"/>
</dbReference>
<name>A0A8H4PE42_9HYPO</name>
<organism evidence="1 2">
    <name type="scientific">Fusarium albosuccineum</name>
    <dbReference type="NCBI Taxonomy" id="1237068"/>
    <lineage>
        <taxon>Eukaryota</taxon>
        <taxon>Fungi</taxon>
        <taxon>Dikarya</taxon>
        <taxon>Ascomycota</taxon>
        <taxon>Pezizomycotina</taxon>
        <taxon>Sordariomycetes</taxon>
        <taxon>Hypocreomycetidae</taxon>
        <taxon>Hypocreales</taxon>
        <taxon>Nectriaceae</taxon>
        <taxon>Fusarium</taxon>
        <taxon>Fusarium decemcellulare species complex</taxon>
    </lineage>
</organism>
<dbReference type="EMBL" id="JAADYS010000927">
    <property type="protein sequence ID" value="KAF4466126.1"/>
    <property type="molecule type" value="Genomic_DNA"/>
</dbReference>
<reference evidence="1 2" key="1">
    <citation type="submission" date="2020-01" db="EMBL/GenBank/DDBJ databases">
        <title>Identification and distribution of gene clusters putatively required for synthesis of sphingolipid metabolism inhibitors in phylogenetically diverse species of the filamentous fungus Fusarium.</title>
        <authorList>
            <person name="Kim H.-S."/>
            <person name="Busman M."/>
            <person name="Brown D.W."/>
            <person name="Divon H."/>
            <person name="Uhlig S."/>
            <person name="Proctor R.H."/>
        </authorList>
    </citation>
    <scope>NUCLEOTIDE SEQUENCE [LARGE SCALE GENOMIC DNA]</scope>
    <source>
        <strain evidence="1 2">NRRL 20459</strain>
    </source>
</reference>
<evidence type="ECO:0000313" key="2">
    <source>
        <dbReference type="Proteomes" id="UP000554235"/>
    </source>
</evidence>
<gene>
    <name evidence="1" type="ORF">FALBO_7014</name>
</gene>
<dbReference type="OrthoDB" id="3437411at2759"/>
<keyword evidence="2" id="KW-1185">Reference proteome</keyword>
<evidence type="ECO:0000313" key="1">
    <source>
        <dbReference type="EMBL" id="KAF4466126.1"/>
    </source>
</evidence>
<sequence>MASLQTAPTDNPLLFKRIRITNPGDIESLFPLIAAYAEHPSLADSVEEFAIDLDPEHLRWSTKSSTVPSRTIDDALYATIETRVRSLGLGSVEEKVLGILDKKRREEHRSFVSAAAVVLLAMCKNISRLYLGTFLFIGTGRGKPDPFKGLVGQFLKSLKLGQLSQPCLQKLQRIEMIDGHREYESYGMSDFTTPLFYFGHLPEFRELIADGVAEYQNSPLPCEPRSANVTRIDIRHTDIGTKTVTALLEIPQQLEEFTLSLGGLWYVDGGTPSTNLGVYAEKLALHKETLKKLDLDLRAAISENSWKEKEDDDRDTKETIGSLAEFQSLTHLSIYPQALLAPPKRGQSDHLINALPPSLKYLCLYGYEKGRNPVLDRCVEELMEKKGERLPLLEEVRGVDETVQDIVGLYGDEDDWYEDGYRRPRRSFDWIRL</sequence>
<proteinExistence type="predicted"/>
<comment type="caution">
    <text evidence="1">The sequence shown here is derived from an EMBL/GenBank/DDBJ whole genome shotgun (WGS) entry which is preliminary data.</text>
</comment>